<evidence type="ECO:0000259" key="3">
    <source>
        <dbReference type="PROSITE" id="PS50042"/>
    </source>
</evidence>
<feature type="domain" description="CBS" evidence="4">
    <location>
        <begin position="225"/>
        <end position="283"/>
    </location>
</feature>
<gene>
    <name evidence="5" type="ORF">TMES_11615</name>
</gene>
<dbReference type="CDD" id="cd00038">
    <property type="entry name" value="CAP_ED"/>
    <property type="match status" value="1"/>
</dbReference>
<dbReference type="InterPro" id="IPR000595">
    <property type="entry name" value="cNMP-bd_dom"/>
</dbReference>
<dbReference type="Pfam" id="PF03445">
    <property type="entry name" value="DUF294"/>
    <property type="match status" value="1"/>
</dbReference>
<dbReference type="Pfam" id="PF00571">
    <property type="entry name" value="CBS"/>
    <property type="match status" value="2"/>
</dbReference>
<dbReference type="PROSITE" id="PS51371">
    <property type="entry name" value="CBS"/>
    <property type="match status" value="2"/>
</dbReference>
<evidence type="ECO:0000256" key="1">
    <source>
        <dbReference type="ARBA" id="ARBA00022737"/>
    </source>
</evidence>
<proteinExistence type="predicted"/>
<dbReference type="SUPFAM" id="SSF51206">
    <property type="entry name" value="cAMP-binding domain-like"/>
    <property type="match status" value="1"/>
</dbReference>
<sequence>MSLELKDIRDFLAAHHPFDLLPDDDLDQIPARLTARYFRKGSVILQPDITCLHLHIVRTGAVETQSPDGQLLARLSEGECFGVRAMFRGGKAANRITAIEDTLVYQLPESDFHDLAGKHPQFAYFFELMGGARLRGGMQMAEERDEDQLKLMSLQVSDLIARDVVSLPKTATVREAGQHMSKERVSCLLLTDDGGEIAGIITDRDLRNRVVALGLDYTTPVANIMTRNPISITPDAYAFDALLTMTRHNIRHLPVVAAGADTPVGVITTTNLLMRQSLSAVYMAGEISKMDTAEDMAGVIAQIPELLRQLIDAGATSQNAGHIVTTLADTVTSRLLELGEKKFGPPPVPYVWLAGGSQGRQEQTAISDQDNCLMLDDSYDAGRHGDYFRDLADFVCDGLNTAGYVYCPGEMMAKTDKWRQTAATWHQYFTNWIQSPEPKALMLCSVWFDLRPIYGKASLYEQLHRQIVTMASGNRIFLAFMVGNAQSHQVPLGFFRNFVMIRGGEHDRTLDMKHSGVVPIVDIARIHALGNGIAAVNTSNRLQAAIHTSSISAQGARDLMDAYEFISITRLKHQVAQIRAGERPDNFLRPESLSAFERSHLKDAFNVIKTLQTALESSFGKSGT</sequence>
<keyword evidence="2" id="KW-0129">CBS domain</keyword>
<dbReference type="InterPro" id="IPR005105">
    <property type="entry name" value="GlnD_Uridyltrans_N"/>
</dbReference>
<evidence type="ECO:0000259" key="4">
    <source>
        <dbReference type="PROSITE" id="PS51371"/>
    </source>
</evidence>
<dbReference type="InterPro" id="IPR014710">
    <property type="entry name" value="RmlC-like_jellyroll"/>
</dbReference>
<feature type="domain" description="Cyclic nucleotide-binding" evidence="3">
    <location>
        <begin position="17"/>
        <end position="118"/>
    </location>
</feature>
<dbReference type="EMBL" id="JFKA01000004">
    <property type="protein sequence ID" value="OSQ38460.1"/>
    <property type="molecule type" value="Genomic_DNA"/>
</dbReference>
<dbReference type="InterPro" id="IPR051462">
    <property type="entry name" value="CBS_domain-containing"/>
</dbReference>
<dbReference type="CDD" id="cd04587">
    <property type="entry name" value="CBS_pair_CAP-ED_NT_Pol-beta-like_DUF294_assoc"/>
    <property type="match status" value="1"/>
</dbReference>
<organism evidence="5 6">
    <name type="scientific">Thalassospira mesophila</name>
    <dbReference type="NCBI Taxonomy" id="1293891"/>
    <lineage>
        <taxon>Bacteria</taxon>
        <taxon>Pseudomonadati</taxon>
        <taxon>Pseudomonadota</taxon>
        <taxon>Alphaproteobacteria</taxon>
        <taxon>Rhodospirillales</taxon>
        <taxon>Thalassospiraceae</taxon>
        <taxon>Thalassospira</taxon>
    </lineage>
</organism>
<protein>
    <submittedName>
        <fullName evidence="5">Cyclic nucleotide-binding protein</fullName>
    </submittedName>
</protein>
<dbReference type="PANTHER" id="PTHR48108:SF31">
    <property type="entry name" value="CBS DOMAIN AND CYCLIC NUCLEOTIDE-REGULATED NUCLEOTIDYLTRANSFERASE"/>
    <property type="match status" value="1"/>
</dbReference>
<keyword evidence="1" id="KW-0677">Repeat</keyword>
<name>A0A1Y2L2P6_9PROT</name>
<dbReference type="PROSITE" id="PS50042">
    <property type="entry name" value="CNMP_BINDING_3"/>
    <property type="match status" value="1"/>
</dbReference>
<evidence type="ECO:0000313" key="6">
    <source>
        <dbReference type="Proteomes" id="UP000193391"/>
    </source>
</evidence>
<accession>A0A1Y2L2P6</accession>
<dbReference type="SMART" id="SM00100">
    <property type="entry name" value="cNMP"/>
    <property type="match status" value="1"/>
</dbReference>
<dbReference type="InterPro" id="IPR018821">
    <property type="entry name" value="DUF294_put_nucleoTrafse_sb-bd"/>
</dbReference>
<dbReference type="RefSeq" id="WP_085582643.1">
    <property type="nucleotide sequence ID" value="NZ_JFKA01000004.1"/>
</dbReference>
<dbReference type="CDD" id="cd05401">
    <property type="entry name" value="NT_GlnE_GlnD_like"/>
    <property type="match status" value="1"/>
</dbReference>
<dbReference type="SUPFAM" id="SSF54631">
    <property type="entry name" value="CBS-domain pair"/>
    <property type="match status" value="1"/>
</dbReference>
<comment type="caution">
    <text evidence="5">The sequence shown here is derived from an EMBL/GenBank/DDBJ whole genome shotgun (WGS) entry which is preliminary data.</text>
</comment>
<dbReference type="Gene3D" id="2.60.120.10">
    <property type="entry name" value="Jelly Rolls"/>
    <property type="match status" value="1"/>
</dbReference>
<dbReference type="AlphaFoldDB" id="A0A1Y2L2P6"/>
<dbReference type="Pfam" id="PF00027">
    <property type="entry name" value="cNMP_binding"/>
    <property type="match status" value="1"/>
</dbReference>
<dbReference type="GO" id="GO:0008773">
    <property type="term" value="F:[protein-PII] uridylyltransferase activity"/>
    <property type="evidence" value="ECO:0007669"/>
    <property type="project" value="InterPro"/>
</dbReference>
<dbReference type="InterPro" id="IPR046342">
    <property type="entry name" value="CBS_dom_sf"/>
</dbReference>
<dbReference type="SMART" id="SM00116">
    <property type="entry name" value="CBS"/>
    <property type="match status" value="2"/>
</dbReference>
<dbReference type="InterPro" id="IPR018490">
    <property type="entry name" value="cNMP-bd_dom_sf"/>
</dbReference>
<reference evidence="5 6" key="1">
    <citation type="submission" date="2014-03" db="EMBL/GenBank/DDBJ databases">
        <title>The draft genome sequence of Thalassospira mesophila JCM 18969.</title>
        <authorList>
            <person name="Lai Q."/>
            <person name="Shao Z."/>
        </authorList>
    </citation>
    <scope>NUCLEOTIDE SEQUENCE [LARGE SCALE GENOMIC DNA]</scope>
    <source>
        <strain evidence="5 6">JCM 18969</strain>
    </source>
</reference>
<dbReference type="InterPro" id="IPR000644">
    <property type="entry name" value="CBS_dom"/>
</dbReference>
<dbReference type="OrthoDB" id="9808528at2"/>
<keyword evidence="6" id="KW-1185">Reference proteome</keyword>
<dbReference type="STRING" id="1293891.TMES_11615"/>
<feature type="domain" description="CBS" evidence="4">
    <location>
        <begin position="160"/>
        <end position="217"/>
    </location>
</feature>
<evidence type="ECO:0000256" key="2">
    <source>
        <dbReference type="PROSITE-ProRule" id="PRU00703"/>
    </source>
</evidence>
<dbReference type="Proteomes" id="UP000193391">
    <property type="component" value="Unassembled WGS sequence"/>
</dbReference>
<dbReference type="Gene3D" id="3.10.580.10">
    <property type="entry name" value="CBS-domain"/>
    <property type="match status" value="1"/>
</dbReference>
<dbReference type="Pfam" id="PF10335">
    <property type="entry name" value="DUF294_C"/>
    <property type="match status" value="1"/>
</dbReference>
<dbReference type="PANTHER" id="PTHR48108">
    <property type="entry name" value="CBS DOMAIN-CONTAINING PROTEIN CBSX2, CHLOROPLASTIC"/>
    <property type="match status" value="1"/>
</dbReference>
<evidence type="ECO:0000313" key="5">
    <source>
        <dbReference type="EMBL" id="OSQ38460.1"/>
    </source>
</evidence>